<dbReference type="PANTHER" id="PTHR21198:SF7">
    <property type="entry name" value="ASPARTATE-GLUTAMATE RACEMASE FAMILY"/>
    <property type="match status" value="1"/>
</dbReference>
<dbReference type="PANTHER" id="PTHR21198">
    <property type="entry name" value="GLUTAMATE RACEMASE"/>
    <property type="match status" value="1"/>
</dbReference>
<comment type="similarity">
    <text evidence="1">Belongs to the aspartate/glutamate racemases family.</text>
</comment>
<dbReference type="InterPro" id="IPR033134">
    <property type="entry name" value="Asp/Glu_racemase_AS_2"/>
</dbReference>
<dbReference type="InterPro" id="IPR001920">
    <property type="entry name" value="Asp/Glu_race"/>
</dbReference>
<evidence type="ECO:0000313" key="3">
    <source>
        <dbReference type="EMBL" id="MEO1782300.1"/>
    </source>
</evidence>
<reference evidence="4" key="1">
    <citation type="submission" date="2016-06" db="EMBL/GenBank/DDBJ databases">
        <title>Four novel species of enterococci isolated from chicken manure.</title>
        <authorList>
            <person name="Van Tyne D."/>
        </authorList>
    </citation>
    <scope>NUCLEOTIDE SEQUENCE [LARGE SCALE GENOMIC DNA]</scope>
    <source>
        <strain evidence="4">JM9A</strain>
    </source>
</reference>
<keyword evidence="2" id="KW-0413">Isomerase</keyword>
<dbReference type="InterPro" id="IPR015942">
    <property type="entry name" value="Asp/Glu/hydantoin_racemase"/>
</dbReference>
<organism evidence="3 4">
    <name type="scientific">Enterococcus diestrammenae</name>
    <dbReference type="NCBI Taxonomy" id="1155073"/>
    <lineage>
        <taxon>Bacteria</taxon>
        <taxon>Bacillati</taxon>
        <taxon>Bacillota</taxon>
        <taxon>Bacilli</taxon>
        <taxon>Lactobacillales</taxon>
        <taxon>Enterococcaceae</taxon>
        <taxon>Enterococcus</taxon>
    </lineage>
</organism>
<dbReference type="NCBIfam" id="TIGR00035">
    <property type="entry name" value="asp_race"/>
    <property type="match status" value="1"/>
</dbReference>
<dbReference type="Gene3D" id="3.40.50.1860">
    <property type="match status" value="2"/>
</dbReference>
<dbReference type="InterPro" id="IPR004380">
    <property type="entry name" value="Asp_race"/>
</dbReference>
<dbReference type="EMBL" id="MAEI02000001">
    <property type="protein sequence ID" value="MEO1782300.1"/>
    <property type="molecule type" value="Genomic_DNA"/>
</dbReference>
<sequence length="242" mass="27456">MENFFSILGGMGTLATESFVRILNHRTVTHKDQDYLNYVLFNHATVPDRTAAIIDPEMAESPLPYLLDDIAKQNLLQPNFIVLTCNTAHYFFDTLQEATKIPILHMPREAAKELQRRQTGGKVAFLGTEGSVKAGVYEKELRACGFDVMIPKPKLQQKVNDLIYRDIKEQDFLNKDLYYEILFEAVETCGCESVVLGCTELSLMEEFANDHSYQVIDAQSILADRTIERALNDRQAEKAGKQ</sequence>
<dbReference type="RefSeq" id="WP_161868887.1">
    <property type="nucleotide sequence ID" value="NZ_MAEI02000001.1"/>
</dbReference>
<dbReference type="InterPro" id="IPR018187">
    <property type="entry name" value="Asp/Glu_racemase_AS_1"/>
</dbReference>
<reference evidence="3 4" key="2">
    <citation type="submission" date="2024-02" db="EMBL/GenBank/DDBJ databases">
        <title>The Genome Sequence of Enterococcus diestrammenae JM9A.</title>
        <authorList>
            <person name="Earl A."/>
            <person name="Manson A."/>
            <person name="Gilmore M."/>
            <person name="Sanders J."/>
            <person name="Shea T."/>
            <person name="Howe W."/>
            <person name="Livny J."/>
            <person name="Cuomo C."/>
            <person name="Neafsey D."/>
            <person name="Birren B."/>
        </authorList>
    </citation>
    <scope>NUCLEOTIDE SEQUENCE [LARGE SCALE GENOMIC DNA]</scope>
    <source>
        <strain evidence="3 4">JM9A</strain>
    </source>
</reference>
<keyword evidence="4" id="KW-1185">Reference proteome</keyword>
<accession>A0ABV0F2L5</accession>
<dbReference type="PROSITE" id="PS00923">
    <property type="entry name" value="ASP_GLU_RACEMASE_1"/>
    <property type="match status" value="1"/>
</dbReference>
<gene>
    <name evidence="3" type="ORF">BAU18_001893</name>
</gene>
<protein>
    <submittedName>
        <fullName evidence="3">Aspartate racemase</fullName>
    </submittedName>
</protein>
<dbReference type="PROSITE" id="PS00924">
    <property type="entry name" value="ASP_GLU_RACEMASE_2"/>
    <property type="match status" value="1"/>
</dbReference>
<dbReference type="Proteomes" id="UP001429357">
    <property type="component" value="Unassembled WGS sequence"/>
</dbReference>
<evidence type="ECO:0000256" key="2">
    <source>
        <dbReference type="ARBA" id="ARBA00023235"/>
    </source>
</evidence>
<dbReference type="SUPFAM" id="SSF53681">
    <property type="entry name" value="Aspartate/glutamate racemase"/>
    <property type="match status" value="2"/>
</dbReference>
<evidence type="ECO:0000256" key="1">
    <source>
        <dbReference type="ARBA" id="ARBA00007847"/>
    </source>
</evidence>
<comment type="caution">
    <text evidence="3">The sequence shown here is derived from an EMBL/GenBank/DDBJ whole genome shotgun (WGS) entry which is preliminary data.</text>
</comment>
<proteinExistence type="inferred from homology"/>
<evidence type="ECO:0000313" key="4">
    <source>
        <dbReference type="Proteomes" id="UP001429357"/>
    </source>
</evidence>
<name>A0ABV0F2L5_9ENTE</name>
<dbReference type="Pfam" id="PF01177">
    <property type="entry name" value="Asp_Glu_race"/>
    <property type="match status" value="1"/>
</dbReference>